<gene>
    <name evidence="2" type="primary">Contig14326.g15262</name>
    <name evidence="2" type="ORF">STYLEM_5768</name>
</gene>
<protein>
    <recommendedName>
        <fullName evidence="1">Peptidase C14 caspase domain-containing protein</fullName>
    </recommendedName>
</protein>
<accession>A0A078A5E2</accession>
<dbReference type="SUPFAM" id="SSF52129">
    <property type="entry name" value="Caspase-like"/>
    <property type="match status" value="1"/>
</dbReference>
<dbReference type="GO" id="GO:0006508">
    <property type="term" value="P:proteolysis"/>
    <property type="evidence" value="ECO:0007669"/>
    <property type="project" value="InterPro"/>
</dbReference>
<feature type="domain" description="Peptidase C14 caspase" evidence="1">
    <location>
        <begin position="26"/>
        <end position="254"/>
    </location>
</feature>
<dbReference type="EMBL" id="CCKQ01005557">
    <property type="protein sequence ID" value="CDW76805.1"/>
    <property type="molecule type" value="Genomic_DNA"/>
</dbReference>
<name>A0A078A5E2_STYLE</name>
<organism evidence="2 3">
    <name type="scientific">Stylonychia lemnae</name>
    <name type="common">Ciliate</name>
    <dbReference type="NCBI Taxonomy" id="5949"/>
    <lineage>
        <taxon>Eukaryota</taxon>
        <taxon>Sar</taxon>
        <taxon>Alveolata</taxon>
        <taxon>Ciliophora</taxon>
        <taxon>Intramacronucleata</taxon>
        <taxon>Spirotrichea</taxon>
        <taxon>Stichotrichia</taxon>
        <taxon>Sporadotrichida</taxon>
        <taxon>Oxytrichidae</taxon>
        <taxon>Stylonychinae</taxon>
        <taxon>Stylonychia</taxon>
    </lineage>
</organism>
<evidence type="ECO:0000313" key="3">
    <source>
        <dbReference type="Proteomes" id="UP000039865"/>
    </source>
</evidence>
<dbReference type="InterPro" id="IPR011600">
    <property type="entry name" value="Pept_C14_caspase"/>
</dbReference>
<dbReference type="InterPro" id="IPR029030">
    <property type="entry name" value="Caspase-like_dom_sf"/>
</dbReference>
<proteinExistence type="predicted"/>
<dbReference type="InParanoid" id="A0A078A5E2"/>
<keyword evidence="3" id="KW-1185">Reference proteome</keyword>
<dbReference type="Pfam" id="PF00656">
    <property type="entry name" value="Peptidase_C14"/>
    <property type="match status" value="1"/>
</dbReference>
<dbReference type="Gene3D" id="3.40.50.1460">
    <property type="match status" value="1"/>
</dbReference>
<evidence type="ECO:0000259" key="1">
    <source>
        <dbReference type="Pfam" id="PF00656"/>
    </source>
</evidence>
<evidence type="ECO:0000313" key="2">
    <source>
        <dbReference type="EMBL" id="CDW76805.1"/>
    </source>
</evidence>
<dbReference type="Proteomes" id="UP000039865">
    <property type="component" value="Unassembled WGS sequence"/>
</dbReference>
<sequence length="810" mass="94510">MESRNRDSSLQGKYKKMGQHFVSRRLLSIGINNYTQFATTFKTDLKTSQSDAMRITNLFLKDIKYRKVEPIIDKNLKNPWQKVQEKIEEIESHAKGQQYNESYQRALYVIYYAGHGVTSLYKETFGAIPYFEEKTNTETGEKIEQKEVKYFNFTDFATKMSGYNNTVTVIILDCCREYKKELNDVLIKGENYPNSMAGVSYLIHAVPERQKAAADETGGLFTTQLLNLIKQYGEIGIHSQIVFEQINNNVQTISSQSNEKIGYYNIFGPRKENILDDLSYKDYDDDNQSIFDGSSSSRLSNLSLNDSRTSFDTINRNDTWDSFSQSSMTDRSQIQDQQSTGQVVLTRKFQRKKKAVVVHGPINLEISPQPLELIQNFNKYYTCYMEIFDDKPCISDQYNMRYVKIQDVYKIQDSLKYICKPCYLRYLENIKISVIIGELSMISNFQENFITSKLIKSKASEPSLFLLKNKSFLLDERDDGGELRTTYIIEKFLPKYSEEVFQQLLQKSHSLQFIWLTERIFLVFTNLTELNILKLGAREYLDQYYKEDHLKERNRLLIVQVPTLIKYSQVISDFYLKQSTDYPALARYDRQIFIAGGHNNLMWMQYLISYDLASEQQNLLHQFEDILQTPTLLCNKLQGVDGNQSGLQFFYLGQDQKFTKMNYYFMPDSNSENKNKDQSQNEVQVICLNTESINKQLQELNFTYSYPAMFIFQGCYLVLFGGIDIDSLETTNRLLVIDIEDFANPKITEIDQENSDKEGQNYKDYFFGNQILSDQFQTFSLRGDHGIYKVSFKKLPREDITISIVKVITF</sequence>
<dbReference type="GO" id="GO:0004197">
    <property type="term" value="F:cysteine-type endopeptidase activity"/>
    <property type="evidence" value="ECO:0007669"/>
    <property type="project" value="InterPro"/>
</dbReference>
<dbReference type="AlphaFoldDB" id="A0A078A5E2"/>
<reference evidence="2 3" key="1">
    <citation type="submission" date="2014-06" db="EMBL/GenBank/DDBJ databases">
        <authorList>
            <person name="Swart Estienne"/>
        </authorList>
    </citation>
    <scope>NUCLEOTIDE SEQUENCE [LARGE SCALE GENOMIC DNA]</scope>
    <source>
        <strain evidence="2 3">130c</strain>
    </source>
</reference>